<sequence>SSNSSSCEPADPADTVTDRLNTLLKSSGEGYTLTLCQGEQYILQAPLYFTAPNQEIMTEGYPTGDERAILVVDGPVYSNGTGHTTAIIGTDKNCGGAKVRSIQINGTRLDGNPISGGANIEMGGPNANHVIEYVRSYDPRSWSCMHVDEGSLNCTNATVQYNDVGPCGHDTFQHWADGISLSCRSSTVRHNMVHDATDGGIVVFGSPGSQVYNNTIWVVNSTLLGGINMVDYLPFDGDYAGTVVHNNTILGGFADEGVEEPDETKGVNEDDAIIKIGIAIGPRTWFGDEYGSNVSSSGTVHGNRFSGAFSYGIVVNSAKNFTVLDNDLFGNLSFIGARGTNCSDTETLPSPAAFIVERNTTASSNLQSNFTNVTSADSLTCVLPPDGGDYWPYGGNPSAKSGSTSHSSGLSGGAIAGAVIGVLVGVAALGVACWFIRRWAMNRREAQRYFKTSRRSAF</sequence>
<evidence type="ECO:0000313" key="3">
    <source>
        <dbReference type="Proteomes" id="UP000054144"/>
    </source>
</evidence>
<organism evidence="2 3">
    <name type="scientific">Fistulina hepatica ATCC 64428</name>
    <dbReference type="NCBI Taxonomy" id="1128425"/>
    <lineage>
        <taxon>Eukaryota</taxon>
        <taxon>Fungi</taxon>
        <taxon>Dikarya</taxon>
        <taxon>Basidiomycota</taxon>
        <taxon>Agaricomycotina</taxon>
        <taxon>Agaricomycetes</taxon>
        <taxon>Agaricomycetidae</taxon>
        <taxon>Agaricales</taxon>
        <taxon>Fistulinaceae</taxon>
        <taxon>Fistulina</taxon>
    </lineage>
</organism>
<proteinExistence type="predicted"/>
<accession>A0A0D7ALZ0</accession>
<keyword evidence="1" id="KW-0812">Transmembrane</keyword>
<reference evidence="2 3" key="1">
    <citation type="journal article" date="2015" name="Fungal Genet. Biol.">
        <title>Evolution of novel wood decay mechanisms in Agaricales revealed by the genome sequences of Fistulina hepatica and Cylindrobasidium torrendii.</title>
        <authorList>
            <person name="Floudas D."/>
            <person name="Held B.W."/>
            <person name="Riley R."/>
            <person name="Nagy L.G."/>
            <person name="Koehler G."/>
            <person name="Ransdell A.S."/>
            <person name="Younus H."/>
            <person name="Chow J."/>
            <person name="Chiniquy J."/>
            <person name="Lipzen A."/>
            <person name="Tritt A."/>
            <person name="Sun H."/>
            <person name="Haridas S."/>
            <person name="LaButti K."/>
            <person name="Ohm R.A."/>
            <person name="Kues U."/>
            <person name="Blanchette R.A."/>
            <person name="Grigoriev I.V."/>
            <person name="Minto R.E."/>
            <person name="Hibbett D.S."/>
        </authorList>
    </citation>
    <scope>NUCLEOTIDE SEQUENCE [LARGE SCALE GENOMIC DNA]</scope>
    <source>
        <strain evidence="2 3">ATCC 64428</strain>
    </source>
</reference>
<dbReference type="SUPFAM" id="SSF51126">
    <property type="entry name" value="Pectin lyase-like"/>
    <property type="match status" value="1"/>
</dbReference>
<dbReference type="OrthoDB" id="2587928at2759"/>
<protein>
    <submittedName>
        <fullName evidence="2">Uncharacterized protein</fullName>
    </submittedName>
</protein>
<keyword evidence="3" id="KW-1185">Reference proteome</keyword>
<evidence type="ECO:0000313" key="2">
    <source>
        <dbReference type="EMBL" id="KIY52617.1"/>
    </source>
</evidence>
<keyword evidence="1" id="KW-0472">Membrane</keyword>
<name>A0A0D7ALZ0_9AGAR</name>
<feature type="non-terminal residue" evidence="2">
    <location>
        <position position="1"/>
    </location>
</feature>
<dbReference type="InterPro" id="IPR011050">
    <property type="entry name" value="Pectin_lyase_fold/virulence"/>
</dbReference>
<dbReference type="SMART" id="SM00710">
    <property type="entry name" value="PbH1"/>
    <property type="match status" value="4"/>
</dbReference>
<dbReference type="Gene3D" id="2.160.20.10">
    <property type="entry name" value="Single-stranded right-handed beta-helix, Pectin lyase-like"/>
    <property type="match status" value="1"/>
</dbReference>
<dbReference type="InterPro" id="IPR012334">
    <property type="entry name" value="Pectin_lyas_fold"/>
</dbReference>
<feature type="non-terminal residue" evidence="2">
    <location>
        <position position="458"/>
    </location>
</feature>
<dbReference type="InterPro" id="IPR006626">
    <property type="entry name" value="PbH1"/>
</dbReference>
<dbReference type="AlphaFoldDB" id="A0A0D7ALZ0"/>
<evidence type="ECO:0000256" key="1">
    <source>
        <dbReference type="SAM" id="Phobius"/>
    </source>
</evidence>
<dbReference type="Proteomes" id="UP000054144">
    <property type="component" value="Unassembled WGS sequence"/>
</dbReference>
<dbReference type="EMBL" id="KN881636">
    <property type="protein sequence ID" value="KIY52617.1"/>
    <property type="molecule type" value="Genomic_DNA"/>
</dbReference>
<keyword evidence="1" id="KW-1133">Transmembrane helix</keyword>
<gene>
    <name evidence="2" type="ORF">FISHEDRAFT_25752</name>
</gene>
<dbReference type="CDD" id="cd12087">
    <property type="entry name" value="TM_EGFR-like"/>
    <property type="match status" value="1"/>
</dbReference>
<feature type="transmembrane region" description="Helical" evidence="1">
    <location>
        <begin position="414"/>
        <end position="436"/>
    </location>
</feature>